<evidence type="ECO:0000259" key="1">
    <source>
        <dbReference type="PROSITE" id="PS50075"/>
    </source>
</evidence>
<evidence type="ECO:0000313" key="7">
    <source>
        <dbReference type="Proteomes" id="UP000628109"/>
    </source>
</evidence>
<dbReference type="Proteomes" id="UP000628109">
    <property type="component" value="Unassembled WGS sequence"/>
</dbReference>
<dbReference type="Pfam" id="PF00550">
    <property type="entry name" value="PP-binding"/>
    <property type="match status" value="1"/>
</dbReference>
<reference evidence="2 5" key="1">
    <citation type="journal article" date="2013" name="Biodegradation">
        <title>Occurrence of 4-tert-butylphenol (4-t-BP) biodegradation in an aquatic sample caused by the presence of Spirodela polyrrhiza and isolation of a 4-t-BP-utilizing bacterium.</title>
        <authorList>
            <person name="Ogata Y."/>
            <person name="Toyama T."/>
            <person name="Yu N."/>
            <person name="Wang X."/>
            <person name="Sei K."/>
            <person name="Ike M."/>
        </authorList>
    </citation>
    <scope>NUCLEOTIDE SEQUENCE [LARGE SCALE GENOMIC DNA]</scope>
    <source>
        <strain evidence="2 5">OMI</strain>
    </source>
</reference>
<dbReference type="KEGG" id="sbar:H5V43_20070"/>
<dbReference type="AlphaFoldDB" id="A0A292ZL01"/>
<reference evidence="2 5" key="2">
    <citation type="journal article" date="2013" name="Environ. Sci. Technol.">
        <title>The 4-tert-butylphenol-utilizing bacterium Sphingobium fuliginis OMI can degrade bisphenols via phenolic ring hydroxylation and meta-cleavage pathway.</title>
        <authorList>
            <person name="Ogata Y."/>
            <person name="Goda S."/>
            <person name="Toyama T."/>
            <person name="Sei K."/>
            <person name="Ike M."/>
        </authorList>
    </citation>
    <scope>NUCLEOTIDE SEQUENCE [LARGE SCALE GENOMIC DNA]</scope>
    <source>
        <strain evidence="2 5">OMI</strain>
    </source>
</reference>
<dbReference type="EMBL" id="CP060036">
    <property type="protein sequence ID" value="QOT73510.1"/>
    <property type="molecule type" value="Genomic_DNA"/>
</dbReference>
<organism evidence="2 5">
    <name type="scientific">Sphingobium fuliginis (strain ATCC 27551)</name>
    <dbReference type="NCBI Taxonomy" id="336203"/>
    <lineage>
        <taxon>Bacteria</taxon>
        <taxon>Pseudomonadati</taxon>
        <taxon>Pseudomonadota</taxon>
        <taxon>Alphaproteobacteria</taxon>
        <taxon>Sphingomonadales</taxon>
        <taxon>Sphingomonadaceae</taxon>
        <taxon>Sphingobium</taxon>
    </lineage>
</organism>
<reference evidence="2" key="4">
    <citation type="submission" date="2017-10" db="EMBL/GenBank/DDBJ databases">
        <title>Bioaugmenting a lab-scale membrane bioreactor with Sphingobium fuliginis OMI to degrade 4-tert-butylphenol.</title>
        <authorList>
            <person name="Takada K."/>
            <person name="Shiba T."/>
            <person name="Soda S."/>
            <person name="Inoue D."/>
            <person name="Miyake M."/>
            <person name="Eguchi M."/>
            <person name="Ike M."/>
        </authorList>
    </citation>
    <scope>NUCLEOTIDE SEQUENCE</scope>
    <source>
        <strain evidence="2">OMI</strain>
    </source>
</reference>
<dbReference type="Proteomes" id="UP000593663">
    <property type="component" value="Chromosome 2"/>
</dbReference>
<dbReference type="InterPro" id="IPR009081">
    <property type="entry name" value="PP-bd_ACP"/>
</dbReference>
<evidence type="ECO:0000313" key="6">
    <source>
        <dbReference type="Proteomes" id="UP000593663"/>
    </source>
</evidence>
<reference evidence="7" key="6">
    <citation type="journal article" date="2019" name="Int. J. Syst. Evol. Microbiol.">
        <title>The Global Catalogue of Microorganisms (GCM) 10K type strain sequencing project: providing services to taxonomists for standard genome sequencing and annotation.</title>
        <authorList>
            <consortium name="The Broad Institute Genomics Platform"/>
            <consortium name="The Broad Institute Genome Sequencing Center for Infectious Disease"/>
            <person name="Wu L."/>
            <person name="Ma J."/>
        </authorList>
    </citation>
    <scope>NUCLEOTIDE SEQUENCE [LARGE SCALE GENOMIC DNA]</scope>
    <source>
        <strain evidence="7">CCM 7327</strain>
    </source>
</reference>
<dbReference type="Gene3D" id="1.10.1200.10">
    <property type="entry name" value="ACP-like"/>
    <property type="match status" value="1"/>
</dbReference>
<evidence type="ECO:0000313" key="4">
    <source>
        <dbReference type="EMBL" id="QOT73510.1"/>
    </source>
</evidence>
<reference evidence="2" key="5">
    <citation type="submission" date="2017-10" db="EMBL/GenBank/DDBJ databases">
        <authorList>
            <person name="Banno H."/>
            <person name="Chua N.-H."/>
        </authorList>
    </citation>
    <scope>NUCLEOTIDE SEQUENCE</scope>
    <source>
        <strain evidence="2">OMI</strain>
    </source>
</reference>
<feature type="domain" description="Carrier" evidence="1">
    <location>
        <begin position="2"/>
        <end position="76"/>
    </location>
</feature>
<dbReference type="SUPFAM" id="SSF47336">
    <property type="entry name" value="ACP-like"/>
    <property type="match status" value="1"/>
</dbReference>
<sequence>MAVNMDDLLNLVGDIIEVDPSRIDLRLDRDDVPGWDSLAHLRIITAFEAQYGVRLSMDQIAEIRTVEQLSRTLGEA</sequence>
<proteinExistence type="predicted"/>
<dbReference type="RefSeq" id="WP_025547655.1">
    <property type="nucleotide sequence ID" value="NZ_BATN01000013.1"/>
</dbReference>
<protein>
    <submittedName>
        <fullName evidence="3">Acyl carrier protein</fullName>
    </submittedName>
</protein>
<evidence type="ECO:0000313" key="5">
    <source>
        <dbReference type="Proteomes" id="UP000221538"/>
    </source>
</evidence>
<dbReference type="Proteomes" id="UP000221538">
    <property type="component" value="Unassembled WGS sequence"/>
</dbReference>
<reference evidence="4" key="8">
    <citation type="journal article" date="2021" name="Microbiol. Resour. Announc.">
        <title>Complete Genome Sequence of Sphingobium barthaii KK22, a High-Molecular-Weight Polycyclic Aromatic Hydrocarbon-Degrading Soil Bacterium.</title>
        <authorList>
            <person name="Mori J.F."/>
            <person name="Kanaly R.A."/>
        </authorList>
    </citation>
    <scope>NUCLEOTIDE SEQUENCE</scope>
    <source>
        <strain evidence="4">KK22</strain>
    </source>
</reference>
<evidence type="ECO:0000313" key="2">
    <source>
        <dbReference type="EMBL" id="GAY23624.1"/>
    </source>
</evidence>
<name>A0A292ZL01_SPHSA</name>
<keyword evidence="7" id="KW-1185">Reference proteome</keyword>
<dbReference type="EMBL" id="BEWI01000032">
    <property type="protein sequence ID" value="GAY23624.1"/>
    <property type="molecule type" value="Genomic_DNA"/>
</dbReference>
<gene>
    <name evidence="3" type="ORF">GCM10019071_29200</name>
    <name evidence="4" type="ORF">H5V43_20070</name>
    <name evidence="2" type="ORF">SFOMI_4202</name>
</gene>
<accession>A0A292ZL01</accession>
<evidence type="ECO:0000313" key="3">
    <source>
        <dbReference type="EMBL" id="GFZ96921.1"/>
    </source>
</evidence>
<reference evidence="3" key="3">
    <citation type="journal article" date="2014" name="Int. J. Syst. Evol. Microbiol.">
        <title>Complete genome of a new Firmicutes species belonging to the dominant human colonic microbiota ('Ruminococcus bicirculans') reveals two chromosomes and a selective capacity to utilize plant glucans.</title>
        <authorList>
            <consortium name="NISC Comparative Sequencing Program"/>
            <person name="Wegmann U."/>
            <person name="Louis P."/>
            <person name="Goesmann A."/>
            <person name="Henrissat B."/>
            <person name="Duncan S.H."/>
            <person name="Flint H.J."/>
        </authorList>
    </citation>
    <scope>NUCLEOTIDE SEQUENCE</scope>
    <source>
        <strain evidence="3">CCM 7327</strain>
    </source>
</reference>
<reference evidence="3" key="9">
    <citation type="submission" date="2024-05" db="EMBL/GenBank/DDBJ databases">
        <authorList>
            <person name="Sun Q."/>
            <person name="Sedlacek I."/>
        </authorList>
    </citation>
    <scope>NUCLEOTIDE SEQUENCE</scope>
    <source>
        <strain evidence="3">CCM 7327</strain>
    </source>
</reference>
<dbReference type="PROSITE" id="PS50075">
    <property type="entry name" value="CARRIER"/>
    <property type="match status" value="1"/>
</dbReference>
<dbReference type="InterPro" id="IPR036736">
    <property type="entry name" value="ACP-like_sf"/>
</dbReference>
<reference evidence="6" key="7">
    <citation type="submission" date="2020-08" db="EMBL/GenBank/DDBJ databases">
        <title>Complete genome sequence of Sphingobium barthaii strain KK22, a high-molecular-weight polycyclic aromatic hydrocarbon-degrading soil bacterium.</title>
        <authorList>
            <person name="Mori J.F."/>
            <person name="Kanaly R.A."/>
        </authorList>
    </citation>
    <scope>NUCLEOTIDE SEQUENCE [LARGE SCALE GENOMIC DNA]</scope>
    <source>
        <strain evidence="6">KK22</strain>
    </source>
</reference>
<dbReference type="EMBL" id="BMDU01000006">
    <property type="protein sequence ID" value="GFZ96921.1"/>
    <property type="molecule type" value="Genomic_DNA"/>
</dbReference>